<comment type="similarity">
    <text evidence="1">Belongs to the LysR transcriptional regulatory family.</text>
</comment>
<dbReference type="FunFam" id="1.10.10.10:FF:000001">
    <property type="entry name" value="LysR family transcriptional regulator"/>
    <property type="match status" value="1"/>
</dbReference>
<dbReference type="OrthoDB" id="9815174at2"/>
<evidence type="ECO:0000256" key="1">
    <source>
        <dbReference type="ARBA" id="ARBA00009437"/>
    </source>
</evidence>
<dbReference type="InterPro" id="IPR036390">
    <property type="entry name" value="WH_DNA-bd_sf"/>
</dbReference>
<dbReference type="PRINTS" id="PR00039">
    <property type="entry name" value="HTHLYSR"/>
</dbReference>
<gene>
    <name evidence="6" type="ORF">DKG75_03385</name>
</gene>
<sequence>MHFDVKAMLHFVVVAEEASFTRAAQRLGIAQPWLSQRIRTLEAQLGFALFERSTRRIALTDKGEAFLAVARPVAAAAEAAVHAARVLAREAGGRLRIGAPPYSARIPIRTKLVSAFIAAHPGVALEIDVGWTPVLLERVLTGSLDGMFGLGWIGHEALRVQALGTLHLELLLPGDDPLGGGGETLAPAQLRGRRVGVFPRGLYPDLYDRLFGPLAAAGAILIADPAFFDRPMETAAGVESEIVSRLALPGAAPVAGRLTRPVEGAEAVPFVFLARADNRLPALDAFSALVARV</sequence>
<dbReference type="RefSeq" id="WP_109919653.1">
    <property type="nucleotide sequence ID" value="NZ_QGLF01000001.1"/>
</dbReference>
<dbReference type="PANTHER" id="PTHR30346">
    <property type="entry name" value="TRANSCRIPTIONAL DUAL REGULATOR HCAR-RELATED"/>
    <property type="match status" value="1"/>
</dbReference>
<evidence type="ECO:0000256" key="3">
    <source>
        <dbReference type="ARBA" id="ARBA00023125"/>
    </source>
</evidence>
<evidence type="ECO:0000313" key="6">
    <source>
        <dbReference type="EMBL" id="PWR23621.1"/>
    </source>
</evidence>
<keyword evidence="7" id="KW-1185">Reference proteome</keyword>
<dbReference type="AlphaFoldDB" id="A0A317EAC3"/>
<protein>
    <recommendedName>
        <fullName evidence="5">HTH lysR-type domain-containing protein</fullName>
    </recommendedName>
</protein>
<dbReference type="Pfam" id="PF00126">
    <property type="entry name" value="HTH_1"/>
    <property type="match status" value="1"/>
</dbReference>
<evidence type="ECO:0000256" key="4">
    <source>
        <dbReference type="ARBA" id="ARBA00023163"/>
    </source>
</evidence>
<organism evidence="6 7">
    <name type="scientific">Zavarzinia compransoris</name>
    <dbReference type="NCBI Taxonomy" id="1264899"/>
    <lineage>
        <taxon>Bacteria</taxon>
        <taxon>Pseudomonadati</taxon>
        <taxon>Pseudomonadota</taxon>
        <taxon>Alphaproteobacteria</taxon>
        <taxon>Rhodospirillales</taxon>
        <taxon>Zavarziniaceae</taxon>
        <taxon>Zavarzinia</taxon>
    </lineage>
</organism>
<dbReference type="Pfam" id="PF03466">
    <property type="entry name" value="LysR_substrate"/>
    <property type="match status" value="1"/>
</dbReference>
<keyword evidence="4" id="KW-0804">Transcription</keyword>
<evidence type="ECO:0000259" key="5">
    <source>
        <dbReference type="PROSITE" id="PS50931"/>
    </source>
</evidence>
<dbReference type="PROSITE" id="PS50931">
    <property type="entry name" value="HTH_LYSR"/>
    <property type="match status" value="1"/>
</dbReference>
<accession>A0A317EAC3</accession>
<dbReference type="GO" id="GO:0032993">
    <property type="term" value="C:protein-DNA complex"/>
    <property type="evidence" value="ECO:0007669"/>
    <property type="project" value="TreeGrafter"/>
</dbReference>
<dbReference type="EMBL" id="QGLF01000001">
    <property type="protein sequence ID" value="PWR23621.1"/>
    <property type="molecule type" value="Genomic_DNA"/>
</dbReference>
<dbReference type="InterPro" id="IPR000847">
    <property type="entry name" value="LysR_HTH_N"/>
</dbReference>
<dbReference type="InterPro" id="IPR005119">
    <property type="entry name" value="LysR_subst-bd"/>
</dbReference>
<keyword evidence="3" id="KW-0238">DNA-binding</keyword>
<dbReference type="InterPro" id="IPR036388">
    <property type="entry name" value="WH-like_DNA-bd_sf"/>
</dbReference>
<dbReference type="Gene3D" id="3.40.190.10">
    <property type="entry name" value="Periplasmic binding protein-like II"/>
    <property type="match status" value="2"/>
</dbReference>
<dbReference type="GO" id="GO:0003700">
    <property type="term" value="F:DNA-binding transcription factor activity"/>
    <property type="evidence" value="ECO:0007669"/>
    <property type="project" value="InterPro"/>
</dbReference>
<name>A0A317EAC3_9PROT</name>
<comment type="caution">
    <text evidence="6">The sequence shown here is derived from an EMBL/GenBank/DDBJ whole genome shotgun (WGS) entry which is preliminary data.</text>
</comment>
<evidence type="ECO:0000313" key="7">
    <source>
        <dbReference type="Proteomes" id="UP000246077"/>
    </source>
</evidence>
<feature type="domain" description="HTH lysR-type" evidence="5">
    <location>
        <begin position="11"/>
        <end position="60"/>
    </location>
</feature>
<dbReference type="PANTHER" id="PTHR30346:SF0">
    <property type="entry name" value="HCA OPERON TRANSCRIPTIONAL ACTIVATOR HCAR"/>
    <property type="match status" value="1"/>
</dbReference>
<dbReference type="Proteomes" id="UP000246077">
    <property type="component" value="Unassembled WGS sequence"/>
</dbReference>
<dbReference type="Gene3D" id="1.10.10.10">
    <property type="entry name" value="Winged helix-like DNA-binding domain superfamily/Winged helix DNA-binding domain"/>
    <property type="match status" value="1"/>
</dbReference>
<dbReference type="GO" id="GO:0003677">
    <property type="term" value="F:DNA binding"/>
    <property type="evidence" value="ECO:0007669"/>
    <property type="project" value="UniProtKB-KW"/>
</dbReference>
<keyword evidence="2" id="KW-0805">Transcription regulation</keyword>
<dbReference type="SUPFAM" id="SSF53850">
    <property type="entry name" value="Periplasmic binding protein-like II"/>
    <property type="match status" value="1"/>
</dbReference>
<proteinExistence type="inferred from homology"/>
<evidence type="ECO:0000256" key="2">
    <source>
        <dbReference type="ARBA" id="ARBA00023015"/>
    </source>
</evidence>
<reference evidence="7" key="1">
    <citation type="submission" date="2018-05" db="EMBL/GenBank/DDBJ databases">
        <title>Zavarzinia sp. HR-AS.</title>
        <authorList>
            <person name="Lee Y."/>
            <person name="Jeon C.O."/>
        </authorList>
    </citation>
    <scope>NUCLEOTIDE SEQUENCE [LARGE SCALE GENOMIC DNA]</scope>
    <source>
        <strain evidence="7">DSM 1231</strain>
    </source>
</reference>
<dbReference type="SUPFAM" id="SSF46785">
    <property type="entry name" value="Winged helix' DNA-binding domain"/>
    <property type="match status" value="1"/>
</dbReference>